<dbReference type="NCBIfam" id="NF009180">
    <property type="entry name" value="PRK12528.1"/>
    <property type="match status" value="1"/>
</dbReference>
<evidence type="ECO:0000256" key="4">
    <source>
        <dbReference type="ARBA" id="ARBA00023163"/>
    </source>
</evidence>
<reference evidence="7 8" key="1">
    <citation type="submission" date="2017-05" db="EMBL/GenBank/DDBJ databases">
        <title>Complete and WGS of Bordetella genogroups.</title>
        <authorList>
            <person name="Spilker T."/>
            <person name="LiPuma J."/>
        </authorList>
    </citation>
    <scope>NUCLEOTIDE SEQUENCE [LARGE SCALE GENOMIC DNA]</scope>
    <source>
        <strain evidence="7 8">AU17610</strain>
    </source>
</reference>
<dbReference type="Gene3D" id="1.10.10.10">
    <property type="entry name" value="Winged helix-like DNA-binding domain superfamily/Winged helix DNA-binding domain"/>
    <property type="match status" value="1"/>
</dbReference>
<dbReference type="InterPro" id="IPR014284">
    <property type="entry name" value="RNA_pol_sigma-70_dom"/>
</dbReference>
<evidence type="ECO:0000313" key="7">
    <source>
        <dbReference type="EMBL" id="OZI41126.1"/>
    </source>
</evidence>
<dbReference type="SUPFAM" id="SSF88659">
    <property type="entry name" value="Sigma3 and sigma4 domains of RNA polymerase sigma factors"/>
    <property type="match status" value="1"/>
</dbReference>
<name>A0A261SUT4_9BORD</name>
<evidence type="ECO:0000259" key="5">
    <source>
        <dbReference type="Pfam" id="PF04542"/>
    </source>
</evidence>
<dbReference type="GO" id="GO:0006352">
    <property type="term" value="P:DNA-templated transcription initiation"/>
    <property type="evidence" value="ECO:0007669"/>
    <property type="project" value="InterPro"/>
</dbReference>
<dbReference type="InterPro" id="IPR013325">
    <property type="entry name" value="RNA_pol_sigma_r2"/>
</dbReference>
<dbReference type="GO" id="GO:0003677">
    <property type="term" value="F:DNA binding"/>
    <property type="evidence" value="ECO:0007669"/>
    <property type="project" value="InterPro"/>
</dbReference>
<protein>
    <submittedName>
        <fullName evidence="7">RNA polymerase subunit sigma</fullName>
    </submittedName>
</protein>
<dbReference type="OrthoDB" id="663247at2"/>
<evidence type="ECO:0000313" key="8">
    <source>
        <dbReference type="Proteomes" id="UP000217005"/>
    </source>
</evidence>
<keyword evidence="2" id="KW-0805">Transcription regulation</keyword>
<sequence>MHNRHWFSLLFVVETGLAVVRDQRSTLEIEALYSAHHGWLRGWLRGRMGNSFDAADLAQDTFLKLLANEEPLSIREPRALLTTIARRVVANFYRRRRIEEAYLATLAVLPEPEVPGPETRALLLETLLEIDRRLALLKQAARRAFLMHQVEGMTQTEIAQALDVSVATVQRYLERAVHQVCFG</sequence>
<comment type="caution">
    <text evidence="7">The sequence shown here is derived from an EMBL/GenBank/DDBJ whole genome shotgun (WGS) entry which is preliminary data.</text>
</comment>
<evidence type="ECO:0000259" key="6">
    <source>
        <dbReference type="Pfam" id="PF08281"/>
    </source>
</evidence>
<dbReference type="GO" id="GO:0016987">
    <property type="term" value="F:sigma factor activity"/>
    <property type="evidence" value="ECO:0007669"/>
    <property type="project" value="UniProtKB-KW"/>
</dbReference>
<dbReference type="AlphaFoldDB" id="A0A261SUT4"/>
<dbReference type="Gene3D" id="1.10.1740.10">
    <property type="match status" value="1"/>
</dbReference>
<evidence type="ECO:0000256" key="3">
    <source>
        <dbReference type="ARBA" id="ARBA00023082"/>
    </source>
</evidence>
<dbReference type="InterPro" id="IPR039425">
    <property type="entry name" value="RNA_pol_sigma-70-like"/>
</dbReference>
<dbReference type="Proteomes" id="UP000217005">
    <property type="component" value="Unassembled WGS sequence"/>
</dbReference>
<dbReference type="SUPFAM" id="SSF88946">
    <property type="entry name" value="Sigma2 domain of RNA polymerase sigma factors"/>
    <property type="match status" value="1"/>
</dbReference>
<dbReference type="Pfam" id="PF04542">
    <property type="entry name" value="Sigma70_r2"/>
    <property type="match status" value="1"/>
</dbReference>
<evidence type="ECO:0000256" key="1">
    <source>
        <dbReference type="ARBA" id="ARBA00010641"/>
    </source>
</evidence>
<keyword evidence="4" id="KW-0804">Transcription</keyword>
<organism evidence="7 8">
    <name type="scientific">Bordetella genomosp. 1</name>
    <dbReference type="NCBI Taxonomy" id="1395607"/>
    <lineage>
        <taxon>Bacteria</taxon>
        <taxon>Pseudomonadati</taxon>
        <taxon>Pseudomonadota</taxon>
        <taxon>Betaproteobacteria</taxon>
        <taxon>Burkholderiales</taxon>
        <taxon>Alcaligenaceae</taxon>
        <taxon>Bordetella</taxon>
    </lineage>
</organism>
<dbReference type="InterPro" id="IPR013249">
    <property type="entry name" value="RNA_pol_sigma70_r4_t2"/>
</dbReference>
<dbReference type="InterPro" id="IPR013324">
    <property type="entry name" value="RNA_pol_sigma_r3/r4-like"/>
</dbReference>
<dbReference type="EMBL" id="NEVL01000001">
    <property type="protein sequence ID" value="OZI41126.1"/>
    <property type="molecule type" value="Genomic_DNA"/>
</dbReference>
<dbReference type="InterPro" id="IPR007627">
    <property type="entry name" value="RNA_pol_sigma70_r2"/>
</dbReference>
<proteinExistence type="inferred from homology"/>
<dbReference type="InterPro" id="IPR036388">
    <property type="entry name" value="WH-like_DNA-bd_sf"/>
</dbReference>
<feature type="domain" description="RNA polymerase sigma factor 70 region 4 type 2" evidence="6">
    <location>
        <begin position="128"/>
        <end position="176"/>
    </location>
</feature>
<dbReference type="PANTHER" id="PTHR43133:SF63">
    <property type="entry name" value="RNA POLYMERASE SIGMA FACTOR FECI-RELATED"/>
    <property type="match status" value="1"/>
</dbReference>
<dbReference type="Pfam" id="PF08281">
    <property type="entry name" value="Sigma70_r4_2"/>
    <property type="match status" value="1"/>
</dbReference>
<keyword evidence="3" id="KW-0731">Sigma factor</keyword>
<comment type="similarity">
    <text evidence="1">Belongs to the sigma-70 factor family. ECF subfamily.</text>
</comment>
<dbReference type="PANTHER" id="PTHR43133">
    <property type="entry name" value="RNA POLYMERASE ECF-TYPE SIGMA FACTO"/>
    <property type="match status" value="1"/>
</dbReference>
<feature type="domain" description="RNA polymerase sigma-70 region 2" evidence="5">
    <location>
        <begin position="32"/>
        <end position="97"/>
    </location>
</feature>
<accession>A0A261SUT4</accession>
<dbReference type="NCBIfam" id="TIGR02937">
    <property type="entry name" value="sigma70-ECF"/>
    <property type="match status" value="1"/>
</dbReference>
<gene>
    <name evidence="7" type="ORF">CEG14_01315</name>
</gene>
<evidence type="ECO:0000256" key="2">
    <source>
        <dbReference type="ARBA" id="ARBA00023015"/>
    </source>
</evidence>